<dbReference type="Pfam" id="PF01980">
    <property type="entry name" value="TrmO_N"/>
    <property type="match status" value="1"/>
</dbReference>
<comment type="caution">
    <text evidence="5">The sequence shown here is derived from an EMBL/GenBank/DDBJ whole genome shotgun (WGS) entry which is preliminary data.</text>
</comment>
<dbReference type="PROSITE" id="PS51668">
    <property type="entry name" value="TSAA_2"/>
    <property type="match status" value="1"/>
</dbReference>
<dbReference type="InterPro" id="IPR036414">
    <property type="entry name" value="YaeB_N_sf"/>
</dbReference>
<dbReference type="InterPro" id="IPR036413">
    <property type="entry name" value="YaeB-like_sf"/>
</dbReference>
<dbReference type="InterPro" id="IPR012349">
    <property type="entry name" value="Split_barrel_FMN-bd"/>
</dbReference>
<dbReference type="InterPro" id="IPR011576">
    <property type="entry name" value="Pyridox_Oxase_N"/>
</dbReference>
<evidence type="ECO:0000256" key="1">
    <source>
        <dbReference type="ARBA" id="ARBA00022691"/>
    </source>
</evidence>
<reference evidence="5" key="1">
    <citation type="journal article" date="2014" name="Int. J. Syst. Evol. Microbiol.">
        <title>Complete genome sequence of Corynebacterium casei LMG S-19264T (=DSM 44701T), isolated from a smear-ripened cheese.</title>
        <authorList>
            <consortium name="US DOE Joint Genome Institute (JGI-PGF)"/>
            <person name="Walter F."/>
            <person name="Albersmeier A."/>
            <person name="Kalinowski J."/>
            <person name="Ruckert C."/>
        </authorList>
    </citation>
    <scope>NUCLEOTIDE SEQUENCE</scope>
    <source>
        <strain evidence="5">CGMCC 4.7201</strain>
    </source>
</reference>
<gene>
    <name evidence="5" type="ORF">GCM10012280_17190</name>
</gene>
<dbReference type="PANTHER" id="PTHR12818">
    <property type="entry name" value="TRNA (ADENINE(37)-N6)-METHYLTRANSFERASE"/>
    <property type="match status" value="1"/>
</dbReference>
<keyword evidence="6" id="KW-1185">Reference proteome</keyword>
<dbReference type="SUPFAM" id="SSF50475">
    <property type="entry name" value="FMN-binding split barrel"/>
    <property type="match status" value="1"/>
</dbReference>
<evidence type="ECO:0000259" key="4">
    <source>
        <dbReference type="PROSITE" id="PS51668"/>
    </source>
</evidence>
<dbReference type="AlphaFoldDB" id="A0A918DUP9"/>
<proteinExistence type="inferred from homology"/>
<dbReference type="Proteomes" id="UP000641932">
    <property type="component" value="Unassembled WGS sequence"/>
</dbReference>
<dbReference type="CDD" id="cd09281">
    <property type="entry name" value="UPF0066"/>
    <property type="match status" value="1"/>
</dbReference>
<dbReference type="SUPFAM" id="SSF118196">
    <property type="entry name" value="YaeB-like"/>
    <property type="match status" value="1"/>
</dbReference>
<dbReference type="EMBL" id="BMMS01000006">
    <property type="protein sequence ID" value="GGO84824.1"/>
    <property type="molecule type" value="Genomic_DNA"/>
</dbReference>
<evidence type="ECO:0000256" key="2">
    <source>
        <dbReference type="ARBA" id="ARBA00033753"/>
    </source>
</evidence>
<dbReference type="PANTHER" id="PTHR12818:SF0">
    <property type="entry name" value="TRNA (ADENINE(37)-N6)-METHYLTRANSFERASE"/>
    <property type="match status" value="1"/>
</dbReference>
<evidence type="ECO:0000313" key="6">
    <source>
        <dbReference type="Proteomes" id="UP000641932"/>
    </source>
</evidence>
<dbReference type="InterPro" id="IPR023370">
    <property type="entry name" value="TrmO-like_N"/>
</dbReference>
<dbReference type="NCBIfam" id="TIGR00104">
    <property type="entry name" value="tRNA_TsaA"/>
    <property type="match status" value="1"/>
</dbReference>
<dbReference type="InterPro" id="IPR023368">
    <property type="entry name" value="UPF0066_cons_site"/>
</dbReference>
<name>A0A918DUP9_9ACTN</name>
<dbReference type="InterPro" id="IPR040372">
    <property type="entry name" value="YaeB-like"/>
</dbReference>
<dbReference type="Gene3D" id="2.30.110.10">
    <property type="entry name" value="Electron Transport, Fmn-binding Protein, Chain A"/>
    <property type="match status" value="1"/>
</dbReference>
<comment type="similarity">
    <text evidence="2">Belongs to the tRNA methyltransferase O family.</text>
</comment>
<keyword evidence="1" id="KW-0949">S-adenosyl-L-methionine</keyword>
<organism evidence="5 6">
    <name type="scientific">Wenjunlia tyrosinilytica</name>
    <dbReference type="NCBI Taxonomy" id="1544741"/>
    <lineage>
        <taxon>Bacteria</taxon>
        <taxon>Bacillati</taxon>
        <taxon>Actinomycetota</taxon>
        <taxon>Actinomycetes</taxon>
        <taxon>Kitasatosporales</taxon>
        <taxon>Streptomycetaceae</taxon>
        <taxon>Wenjunlia</taxon>
    </lineage>
</organism>
<evidence type="ECO:0000256" key="3">
    <source>
        <dbReference type="SAM" id="MobiDB-lite"/>
    </source>
</evidence>
<evidence type="ECO:0000313" key="5">
    <source>
        <dbReference type="EMBL" id="GGO84824.1"/>
    </source>
</evidence>
<reference evidence="5" key="2">
    <citation type="submission" date="2020-09" db="EMBL/GenBank/DDBJ databases">
        <authorList>
            <person name="Sun Q."/>
            <person name="Zhou Y."/>
        </authorList>
    </citation>
    <scope>NUCLEOTIDE SEQUENCE</scope>
    <source>
        <strain evidence="5">CGMCC 4.7201</strain>
    </source>
</reference>
<dbReference type="PROSITE" id="PS01318">
    <property type="entry name" value="TSAA_1"/>
    <property type="match status" value="1"/>
</dbReference>
<protein>
    <recommendedName>
        <fullName evidence="4">TsaA-like domain-containing protein</fullName>
    </recommendedName>
</protein>
<dbReference type="Pfam" id="PF01243">
    <property type="entry name" value="PNPOx_N"/>
    <property type="match status" value="1"/>
</dbReference>
<sequence>MTPPPRTPQQRRQDALNRLEHDVDAWVATADEEGGTPYLIPLSFLWDGGTLLVSTPASSPTGRNLRGTGKVRLGIGPTRDLVLIEGTVRPLAATELTGGLGDAFAAKTGFDPRELTTSYLYFRIEPQRLQAWREANELTDRDLMRDGTWVVPDTEGAEGREAGPSEPEYPVRPVGRVESPLTDRAGAPKQGDEGAPAARIVFRPELREAAADLRVGEEVVLLTWLHQGSRDVLSVHPRGNTDRPRQGVFSTRSPDRPNPIGLHTVTITDVEDDGDAITVSGLEAIDGTPVLDVKPVLRATAER</sequence>
<feature type="region of interest" description="Disordered" evidence="3">
    <location>
        <begin position="153"/>
        <end position="196"/>
    </location>
</feature>
<feature type="domain" description="TsaA-like" evidence="4">
    <location>
        <begin position="171"/>
        <end position="303"/>
    </location>
</feature>
<dbReference type="Gene3D" id="2.40.30.70">
    <property type="entry name" value="YaeB-like"/>
    <property type="match status" value="1"/>
</dbReference>
<accession>A0A918DUP9</accession>
<feature type="region of interest" description="Disordered" evidence="3">
    <location>
        <begin position="236"/>
        <end position="259"/>
    </location>
</feature>